<feature type="region of interest" description="Disordered" evidence="13">
    <location>
        <begin position="90"/>
        <end position="109"/>
    </location>
</feature>
<protein>
    <recommendedName>
        <fullName evidence="12">Fucosyltransferase</fullName>
        <ecNumber evidence="12">2.4.1.-</ecNumber>
    </recommendedName>
</protein>
<keyword evidence="6 12" id="KW-0812">Transmembrane</keyword>
<evidence type="ECO:0000259" key="14">
    <source>
        <dbReference type="Pfam" id="PF00852"/>
    </source>
</evidence>
<keyword evidence="11" id="KW-0325">Glycoprotein</keyword>
<sequence>MDELMLIKRVFIQKPPWKMRFYLRKVVTYFVTVSATFLIIVNIYNRNLWLYEPRDTPWNFDRTIHKPSYTDQKFHDHILRDRKPLLLNISRDGSEKSNKNEKNTQKPEINEKPLVWQDMNYYDDDRIVAQMKHRPETVIQKELNKEKVPLKTILAYGGLGGWGISPGQKSFIEQKCPVNYCTVTDDRRRAAEVDAILFHHSAVRPWTTRPPHQIWIMFMLESPYHTPGLKSFNSVFNWTASYRHDSDIVAPYEKFQYYNSSIKTLPLSKNYAAGKTKKVAWFVSNCGARNGRRQLADELGKYIQVDIYGACGSYSCPRNKANDCFKMLSKEYKFYLSFENSNCRDYITEKFFVNGLGNDVIPIVMGAAPEDYARSAPPKSYIHVDEFESPKKLADYLHKLDKDDDLYNEYFRWKGTGGIGNTFFWCRICSMLHEAELHPPKVYTDLEKWWRGSGVCISQRSWRDAPRTSKYICYICILFNNKICSKTRYKLVFRIAYFYEKLTRRANFFKSKSPWEFKYSFKPNNLTSVYQIHCLFQYKVAFAINAHHIIDIPTFAAVIVTKSR</sequence>
<evidence type="ECO:0000259" key="15">
    <source>
        <dbReference type="Pfam" id="PF17039"/>
    </source>
</evidence>
<name>A0ABQ9E3Z9_TEGGR</name>
<dbReference type="InterPro" id="IPR031481">
    <property type="entry name" value="Glyco_tran_10_N"/>
</dbReference>
<evidence type="ECO:0000256" key="8">
    <source>
        <dbReference type="ARBA" id="ARBA00022989"/>
    </source>
</evidence>
<evidence type="ECO:0000256" key="11">
    <source>
        <dbReference type="ARBA" id="ARBA00023180"/>
    </source>
</evidence>
<keyword evidence="8 12" id="KW-1133">Transmembrane helix</keyword>
<evidence type="ECO:0000313" key="17">
    <source>
        <dbReference type="Proteomes" id="UP001217089"/>
    </source>
</evidence>
<feature type="domain" description="Fucosyltransferase N-terminal" evidence="15">
    <location>
        <begin position="166"/>
        <end position="252"/>
    </location>
</feature>
<dbReference type="InterPro" id="IPR038577">
    <property type="entry name" value="GT10-like_C_sf"/>
</dbReference>
<proteinExistence type="inferred from homology"/>
<dbReference type="InterPro" id="IPR001503">
    <property type="entry name" value="Glyco_trans_10"/>
</dbReference>
<dbReference type="InterPro" id="IPR055270">
    <property type="entry name" value="Glyco_tran_10_C"/>
</dbReference>
<dbReference type="Pfam" id="PF17039">
    <property type="entry name" value="Glyco_tran_10_N"/>
    <property type="match status" value="1"/>
</dbReference>
<dbReference type="PANTHER" id="PTHR48438:SF1">
    <property type="entry name" value="ALPHA-(1,3)-FUCOSYLTRANSFERASE C-RELATED"/>
    <property type="match status" value="1"/>
</dbReference>
<feature type="transmembrane region" description="Helical" evidence="12">
    <location>
        <begin position="21"/>
        <end position="44"/>
    </location>
</feature>
<keyword evidence="5 12" id="KW-0808">Transferase</keyword>
<evidence type="ECO:0000256" key="7">
    <source>
        <dbReference type="ARBA" id="ARBA00022968"/>
    </source>
</evidence>
<dbReference type="EMBL" id="JARBDR010000921">
    <property type="protein sequence ID" value="KAJ8299131.1"/>
    <property type="molecule type" value="Genomic_DNA"/>
</dbReference>
<evidence type="ECO:0000256" key="13">
    <source>
        <dbReference type="SAM" id="MobiDB-lite"/>
    </source>
</evidence>
<feature type="compositionally biased region" description="Basic and acidic residues" evidence="13">
    <location>
        <begin position="92"/>
        <end position="109"/>
    </location>
</feature>
<evidence type="ECO:0000256" key="3">
    <source>
        <dbReference type="ARBA" id="ARBA00008919"/>
    </source>
</evidence>
<evidence type="ECO:0000313" key="16">
    <source>
        <dbReference type="EMBL" id="KAJ8299131.1"/>
    </source>
</evidence>
<evidence type="ECO:0000256" key="2">
    <source>
        <dbReference type="ARBA" id="ARBA00004922"/>
    </source>
</evidence>
<comment type="similarity">
    <text evidence="3 12">Belongs to the glycosyltransferase 10 family.</text>
</comment>
<comment type="caution">
    <text evidence="16">The sequence shown here is derived from an EMBL/GenBank/DDBJ whole genome shotgun (WGS) entry which is preliminary data.</text>
</comment>
<comment type="subcellular location">
    <subcellularLocation>
        <location evidence="1">Golgi apparatus membrane</location>
        <topology evidence="1">Single-pass type II membrane protein</topology>
    </subcellularLocation>
    <subcellularLocation>
        <location evidence="12">Golgi apparatus</location>
        <location evidence="12">Golgi stack membrane</location>
        <topology evidence="12">Single-pass type II membrane protein</topology>
    </subcellularLocation>
</comment>
<evidence type="ECO:0000256" key="9">
    <source>
        <dbReference type="ARBA" id="ARBA00023034"/>
    </source>
</evidence>
<dbReference type="Pfam" id="PF00852">
    <property type="entry name" value="Glyco_transf_10"/>
    <property type="match status" value="1"/>
</dbReference>
<evidence type="ECO:0000256" key="1">
    <source>
        <dbReference type="ARBA" id="ARBA00004323"/>
    </source>
</evidence>
<evidence type="ECO:0000256" key="10">
    <source>
        <dbReference type="ARBA" id="ARBA00023136"/>
    </source>
</evidence>
<dbReference type="Proteomes" id="UP001217089">
    <property type="component" value="Unassembled WGS sequence"/>
</dbReference>
<keyword evidence="7" id="KW-0735">Signal-anchor</keyword>
<dbReference type="Gene3D" id="3.40.50.11660">
    <property type="entry name" value="Glycosyl transferase family 10, C-terminal domain"/>
    <property type="match status" value="1"/>
</dbReference>
<evidence type="ECO:0000256" key="6">
    <source>
        <dbReference type="ARBA" id="ARBA00022692"/>
    </source>
</evidence>
<reference evidence="16 17" key="1">
    <citation type="submission" date="2022-12" db="EMBL/GenBank/DDBJ databases">
        <title>Chromosome-level genome of Tegillarca granosa.</title>
        <authorList>
            <person name="Kim J."/>
        </authorList>
    </citation>
    <scope>NUCLEOTIDE SEQUENCE [LARGE SCALE GENOMIC DNA]</scope>
    <source>
        <strain evidence="16">Teg-2019</strain>
        <tissue evidence="16">Adductor muscle</tissue>
    </source>
</reference>
<organism evidence="16 17">
    <name type="scientific">Tegillarca granosa</name>
    <name type="common">Malaysian cockle</name>
    <name type="synonym">Anadara granosa</name>
    <dbReference type="NCBI Taxonomy" id="220873"/>
    <lineage>
        <taxon>Eukaryota</taxon>
        <taxon>Metazoa</taxon>
        <taxon>Spiralia</taxon>
        <taxon>Lophotrochozoa</taxon>
        <taxon>Mollusca</taxon>
        <taxon>Bivalvia</taxon>
        <taxon>Autobranchia</taxon>
        <taxon>Pteriomorphia</taxon>
        <taxon>Arcoida</taxon>
        <taxon>Arcoidea</taxon>
        <taxon>Arcidae</taxon>
        <taxon>Tegillarca</taxon>
    </lineage>
</organism>
<evidence type="ECO:0000256" key="5">
    <source>
        <dbReference type="ARBA" id="ARBA00022679"/>
    </source>
</evidence>
<feature type="domain" description="Fucosyltransferase C-terminal" evidence="14">
    <location>
        <begin position="274"/>
        <end position="449"/>
    </location>
</feature>
<evidence type="ECO:0000256" key="4">
    <source>
        <dbReference type="ARBA" id="ARBA00022676"/>
    </source>
</evidence>
<keyword evidence="9 12" id="KW-0333">Golgi apparatus</keyword>
<keyword evidence="17" id="KW-1185">Reference proteome</keyword>
<keyword evidence="4 12" id="KW-0328">Glycosyltransferase</keyword>
<dbReference type="SUPFAM" id="SSF53756">
    <property type="entry name" value="UDP-Glycosyltransferase/glycogen phosphorylase"/>
    <property type="match status" value="1"/>
</dbReference>
<comment type="pathway">
    <text evidence="2">Protein modification; protein glycosylation.</text>
</comment>
<accession>A0ABQ9E3Z9</accession>
<dbReference type="EC" id="2.4.1.-" evidence="12"/>
<evidence type="ECO:0000256" key="12">
    <source>
        <dbReference type="RuleBase" id="RU003832"/>
    </source>
</evidence>
<gene>
    <name evidence="16" type="ORF">KUTeg_023191</name>
</gene>
<keyword evidence="10 12" id="KW-0472">Membrane</keyword>
<dbReference type="PANTHER" id="PTHR48438">
    <property type="entry name" value="ALPHA-(1,3)-FUCOSYLTRANSFERASE C-RELATED"/>
    <property type="match status" value="1"/>
</dbReference>